<dbReference type="Proteomes" id="UP000091967">
    <property type="component" value="Unassembled WGS sequence"/>
</dbReference>
<protein>
    <recommendedName>
        <fullName evidence="3">DNA2/NAM7 helicase-like C-terminal domain-containing protein</fullName>
    </recommendedName>
</protein>
<keyword evidence="2" id="KW-1185">Reference proteome</keyword>
<accession>A0A1B8ABU4</accession>
<name>A0A1B8ABU4_FUSPO</name>
<gene>
    <name evidence="1" type="ORF">FPOA_09675</name>
</gene>
<sequence>MTESISAIPMSKCPKAYFLIVDDIRQFSPVITTMHRDDWKSFFGPQRQTSLFKRMEYSGAIQQRLESNYRARLDAADFIREKFYGGQMTIVNSMPLLRPTLSRITLLTKLGHTIQMSLLTSLSSLKFESVPVSQILQLLSLLSV</sequence>
<dbReference type="STRING" id="36050.A0A1B8ABU4"/>
<organism evidence="1 2">
    <name type="scientific">Fusarium poae</name>
    <dbReference type="NCBI Taxonomy" id="36050"/>
    <lineage>
        <taxon>Eukaryota</taxon>
        <taxon>Fungi</taxon>
        <taxon>Dikarya</taxon>
        <taxon>Ascomycota</taxon>
        <taxon>Pezizomycotina</taxon>
        <taxon>Sordariomycetes</taxon>
        <taxon>Hypocreomycetidae</taxon>
        <taxon>Hypocreales</taxon>
        <taxon>Nectriaceae</taxon>
        <taxon>Fusarium</taxon>
    </lineage>
</organism>
<comment type="caution">
    <text evidence="1">The sequence shown here is derived from an EMBL/GenBank/DDBJ whole genome shotgun (WGS) entry which is preliminary data.</text>
</comment>
<dbReference type="AlphaFoldDB" id="A0A1B8ABU4"/>
<evidence type="ECO:0000313" key="1">
    <source>
        <dbReference type="EMBL" id="OBS17947.1"/>
    </source>
</evidence>
<evidence type="ECO:0000313" key="2">
    <source>
        <dbReference type="Proteomes" id="UP000091967"/>
    </source>
</evidence>
<evidence type="ECO:0008006" key="3">
    <source>
        <dbReference type="Google" id="ProtNLM"/>
    </source>
</evidence>
<dbReference type="EMBL" id="LYXU01000004">
    <property type="protein sequence ID" value="OBS17947.1"/>
    <property type="molecule type" value="Genomic_DNA"/>
</dbReference>
<proteinExistence type="predicted"/>
<reference evidence="1 2" key="1">
    <citation type="submission" date="2016-06" db="EMBL/GenBank/DDBJ databases">
        <title>Living apart together: crosstalk between the core and supernumerary genomes in a fungal plant pathogen.</title>
        <authorList>
            <person name="Vanheule A."/>
            <person name="Audenaert K."/>
            <person name="Warris S."/>
            <person name="Van De Geest H."/>
            <person name="Schijlen E."/>
            <person name="Hofte M."/>
            <person name="De Saeger S."/>
            <person name="Haesaert G."/>
            <person name="Waalwijk C."/>
            <person name="Van Der Lee T."/>
        </authorList>
    </citation>
    <scope>NUCLEOTIDE SEQUENCE [LARGE SCALE GENOMIC DNA]</scope>
    <source>
        <strain evidence="1 2">2516</strain>
    </source>
</reference>